<name>T1F7P2_HELRO</name>
<protein>
    <submittedName>
        <fullName evidence="2 3">Uncharacterized protein</fullName>
    </submittedName>
</protein>
<evidence type="ECO:0000313" key="2">
    <source>
        <dbReference type="EMBL" id="ESO02738.1"/>
    </source>
</evidence>
<dbReference type="GeneID" id="20204841"/>
<evidence type="ECO:0000256" key="1">
    <source>
        <dbReference type="SAM" id="MobiDB-lite"/>
    </source>
</evidence>
<keyword evidence="4" id="KW-1185">Reference proteome</keyword>
<gene>
    <name evidence="3" type="primary">20204841</name>
    <name evidence="2" type="ORF">HELRODRAFT_174142</name>
</gene>
<dbReference type="EnsemblMetazoa" id="HelroT174142">
    <property type="protein sequence ID" value="HelroP174142"/>
    <property type="gene ID" value="HelroG174142"/>
</dbReference>
<dbReference type="KEGG" id="hro:HELRODRAFT_174142"/>
<dbReference type="RefSeq" id="XP_009018952.1">
    <property type="nucleotide sequence ID" value="XM_009020704.1"/>
</dbReference>
<evidence type="ECO:0000313" key="3">
    <source>
        <dbReference type="EnsemblMetazoa" id="HelroP174142"/>
    </source>
</evidence>
<sequence>MENNEPPLNGADISNAQANSNKVFFPNKNVNDGWNVVDAPNVQYYHHLNTFINTLDKPFQHTNKTTTSIQTPAVATTTSKQARTTTATEAETTTNSNNDMSLHSYKQTSPRNNCNSNMKATLLNIKPTKSHNSNNNYFRQPKLNTNKSKYYNQYNKNNLTFNKKMLRNN</sequence>
<dbReference type="AlphaFoldDB" id="T1F7P2"/>
<dbReference type="EMBL" id="AMQM01004835">
    <property type="status" value="NOT_ANNOTATED_CDS"/>
    <property type="molecule type" value="Genomic_DNA"/>
</dbReference>
<dbReference type="InParanoid" id="T1F7P2"/>
<feature type="compositionally biased region" description="Low complexity" evidence="1">
    <location>
        <begin position="75"/>
        <end position="94"/>
    </location>
</feature>
<evidence type="ECO:0000313" key="4">
    <source>
        <dbReference type="Proteomes" id="UP000015101"/>
    </source>
</evidence>
<reference evidence="2 4" key="2">
    <citation type="journal article" date="2013" name="Nature">
        <title>Insights into bilaterian evolution from three spiralian genomes.</title>
        <authorList>
            <person name="Simakov O."/>
            <person name="Marletaz F."/>
            <person name="Cho S.J."/>
            <person name="Edsinger-Gonzales E."/>
            <person name="Havlak P."/>
            <person name="Hellsten U."/>
            <person name="Kuo D.H."/>
            <person name="Larsson T."/>
            <person name="Lv J."/>
            <person name="Arendt D."/>
            <person name="Savage R."/>
            <person name="Osoegawa K."/>
            <person name="de Jong P."/>
            <person name="Grimwood J."/>
            <person name="Chapman J.A."/>
            <person name="Shapiro H."/>
            <person name="Aerts A."/>
            <person name="Otillar R.P."/>
            <person name="Terry A.Y."/>
            <person name="Boore J.L."/>
            <person name="Grigoriev I.V."/>
            <person name="Lindberg D.R."/>
            <person name="Seaver E.C."/>
            <person name="Weisblat D.A."/>
            <person name="Putnam N.H."/>
            <person name="Rokhsar D.S."/>
        </authorList>
    </citation>
    <scope>NUCLEOTIDE SEQUENCE</scope>
</reference>
<accession>T1F7P2</accession>
<reference evidence="4" key="1">
    <citation type="submission" date="2012-12" db="EMBL/GenBank/DDBJ databases">
        <authorList>
            <person name="Hellsten U."/>
            <person name="Grimwood J."/>
            <person name="Chapman J.A."/>
            <person name="Shapiro H."/>
            <person name="Aerts A."/>
            <person name="Otillar R.P."/>
            <person name="Terry A.Y."/>
            <person name="Boore J.L."/>
            <person name="Simakov O."/>
            <person name="Marletaz F."/>
            <person name="Cho S.-J."/>
            <person name="Edsinger-Gonzales E."/>
            <person name="Havlak P."/>
            <person name="Kuo D.-H."/>
            <person name="Larsson T."/>
            <person name="Lv J."/>
            <person name="Arendt D."/>
            <person name="Savage R."/>
            <person name="Osoegawa K."/>
            <person name="de Jong P."/>
            <person name="Lindberg D.R."/>
            <person name="Seaver E.C."/>
            <person name="Weisblat D.A."/>
            <person name="Putnam N.H."/>
            <person name="Grigoriev I.V."/>
            <person name="Rokhsar D.S."/>
        </authorList>
    </citation>
    <scope>NUCLEOTIDE SEQUENCE</scope>
</reference>
<dbReference type="HOGENOM" id="CLU_1580225_0_0_1"/>
<reference evidence="3" key="3">
    <citation type="submission" date="2015-06" db="UniProtKB">
        <authorList>
            <consortium name="EnsemblMetazoa"/>
        </authorList>
    </citation>
    <scope>IDENTIFICATION</scope>
</reference>
<proteinExistence type="predicted"/>
<feature type="compositionally biased region" description="Polar residues" evidence="1">
    <location>
        <begin position="95"/>
        <end position="116"/>
    </location>
</feature>
<organism evidence="3 4">
    <name type="scientific">Helobdella robusta</name>
    <name type="common">Californian leech</name>
    <dbReference type="NCBI Taxonomy" id="6412"/>
    <lineage>
        <taxon>Eukaryota</taxon>
        <taxon>Metazoa</taxon>
        <taxon>Spiralia</taxon>
        <taxon>Lophotrochozoa</taxon>
        <taxon>Annelida</taxon>
        <taxon>Clitellata</taxon>
        <taxon>Hirudinea</taxon>
        <taxon>Rhynchobdellida</taxon>
        <taxon>Glossiphoniidae</taxon>
        <taxon>Helobdella</taxon>
    </lineage>
</organism>
<feature type="region of interest" description="Disordered" evidence="1">
    <location>
        <begin position="71"/>
        <end position="116"/>
    </location>
</feature>
<dbReference type="Proteomes" id="UP000015101">
    <property type="component" value="Unassembled WGS sequence"/>
</dbReference>
<dbReference type="EMBL" id="KB096716">
    <property type="protein sequence ID" value="ESO02738.1"/>
    <property type="molecule type" value="Genomic_DNA"/>
</dbReference>
<dbReference type="CTD" id="20204841"/>